<feature type="region of interest" description="Disordered" evidence="4">
    <location>
        <begin position="408"/>
        <end position="432"/>
    </location>
</feature>
<organism evidence="6">
    <name type="scientific">uncultured marine group II/III euryarchaeote AD1000_39_H06</name>
    <dbReference type="NCBI Taxonomy" id="1457765"/>
    <lineage>
        <taxon>Archaea</taxon>
        <taxon>Methanobacteriati</taxon>
        <taxon>Methanobacteriota</taxon>
        <taxon>environmental samples</taxon>
    </lineage>
</organism>
<dbReference type="Gene3D" id="1.10.1510.30">
    <property type="match status" value="1"/>
</dbReference>
<dbReference type="PROSITE" id="PS50984">
    <property type="entry name" value="TRUD"/>
    <property type="match status" value="1"/>
</dbReference>
<evidence type="ECO:0000256" key="4">
    <source>
        <dbReference type="SAM" id="MobiDB-lite"/>
    </source>
</evidence>
<proteinExistence type="inferred from homology"/>
<dbReference type="Gene3D" id="3.30.70.3160">
    <property type="match status" value="1"/>
</dbReference>
<reference evidence="6" key="1">
    <citation type="journal article" date="2014" name="Genome Biol. Evol.">
        <title>Pangenome evidence for extensive interdomain horizontal transfer affecting lineage core and shell genes in uncultured planktonic thaumarchaeota and euryarchaeota.</title>
        <authorList>
            <person name="Deschamps P."/>
            <person name="Zivanovic Y."/>
            <person name="Moreira D."/>
            <person name="Rodriguez-Valera F."/>
            <person name="Lopez-Garcia P."/>
        </authorList>
    </citation>
    <scope>NUCLEOTIDE SEQUENCE</scope>
</reference>
<name>A0A075FQ31_9EURY</name>
<comment type="similarity">
    <text evidence="1 3">Belongs to the pseudouridine synthase TruD family.</text>
</comment>
<accession>A0A075FQ31</accession>
<evidence type="ECO:0000313" key="6">
    <source>
        <dbReference type="EMBL" id="AIE93785.1"/>
    </source>
</evidence>
<dbReference type="NCBIfam" id="TIGR00094">
    <property type="entry name" value="tRNA_TruD_broad"/>
    <property type="match status" value="1"/>
</dbReference>
<keyword evidence="3" id="KW-0819">tRNA processing</keyword>
<dbReference type="InterPro" id="IPR011760">
    <property type="entry name" value="PsdUridine_synth_TruD_insert"/>
</dbReference>
<dbReference type="PANTHER" id="PTHR13326">
    <property type="entry name" value="TRNA PSEUDOURIDINE SYNTHASE D"/>
    <property type="match status" value="1"/>
</dbReference>
<evidence type="ECO:0000256" key="2">
    <source>
        <dbReference type="ARBA" id="ARBA00023235"/>
    </source>
</evidence>
<dbReference type="PIRSF" id="PIRSF037016">
    <property type="entry name" value="Pseudouridin_synth_euk_prd"/>
    <property type="match status" value="1"/>
</dbReference>
<dbReference type="InterPro" id="IPR042214">
    <property type="entry name" value="TruD_catalytic"/>
</dbReference>
<keyword evidence="2 3" id="KW-0413">Isomerase</keyword>
<dbReference type="EMBL" id="KF900404">
    <property type="protein sequence ID" value="AIE93785.1"/>
    <property type="molecule type" value="Genomic_DNA"/>
</dbReference>
<dbReference type="AlphaFoldDB" id="A0A075FQ31"/>
<evidence type="ECO:0000259" key="5">
    <source>
        <dbReference type="PROSITE" id="PS50984"/>
    </source>
</evidence>
<gene>
    <name evidence="6" type="primary">PUS7</name>
    <name evidence="3 6" type="synonym">truD</name>
</gene>
<dbReference type="CDD" id="cd01291">
    <property type="entry name" value="PseudoU_synth"/>
    <property type="match status" value="1"/>
</dbReference>
<feature type="active site" description="Nucleophile" evidence="3">
    <location>
        <position position="87"/>
    </location>
</feature>
<dbReference type="HAMAP" id="MF_01082">
    <property type="entry name" value="TruD"/>
    <property type="match status" value="1"/>
</dbReference>
<dbReference type="GO" id="GO:0003723">
    <property type="term" value="F:RNA binding"/>
    <property type="evidence" value="ECO:0007669"/>
    <property type="project" value="InterPro"/>
</dbReference>
<dbReference type="GO" id="GO:0031119">
    <property type="term" value="P:tRNA pseudouridine synthesis"/>
    <property type="evidence" value="ECO:0007669"/>
    <property type="project" value="UniProtKB-UniRule"/>
</dbReference>
<dbReference type="PANTHER" id="PTHR13326:SF21">
    <property type="entry name" value="PSEUDOURIDYLATE SYNTHASE PUS7L"/>
    <property type="match status" value="1"/>
</dbReference>
<dbReference type="InterPro" id="IPR020103">
    <property type="entry name" value="PsdUridine_synth_cat_dom_sf"/>
</dbReference>
<dbReference type="SUPFAM" id="SSF55120">
    <property type="entry name" value="Pseudouridine synthase"/>
    <property type="match status" value="1"/>
</dbReference>
<comment type="function">
    <text evidence="3">Could be responsible for synthesis of pseudouridine from uracil-13 in transfer RNAs.</text>
</comment>
<evidence type="ECO:0000256" key="3">
    <source>
        <dbReference type="HAMAP-Rule" id="MF_01082"/>
    </source>
</evidence>
<dbReference type="InterPro" id="IPR001656">
    <property type="entry name" value="PsdUridine_synth_TruD"/>
</dbReference>
<feature type="domain" description="TRUD" evidence="5">
    <location>
        <begin position="174"/>
        <end position="399"/>
    </location>
</feature>
<sequence>MSASSVEEHLGLAAWSADGDGIGGLLKVRIEDFRVEEVASVPALDPKGRFTAIRVTLNNWETNRYLSRLAKACGISRKRVFSSGMKDKRAVTTQTLVVDAPQSKVERVEIPDTSIEVLGRTHQKIGMSDHDGNRFTITVRGCCDSDGSPIDGKEAMRRVRELLSGMSERLGADAFPNWIGPQRFGATRPVTPEVGRAVIEGDFERACDLYLGMPGANSADDVAAFREMWRETQDSKGCLEVIPKHLGYERGILESLMKRPDDWLAAYKSLPPSLQLLTIHSLQSLTFNHALSGRLARGLSIVEPALGDLVAPMQSNGRIDVSKMAEVSESNLQRCRRNCRLGRLAVTGPLPGSSSAMAQGEPGEIERQALEDTDLEDADWHVPRIPRLTSSGTRRPLAVPFRSFSVEEAPELPEGSVSERWDAGPSEGGLWHPDGASLRMRFELPPGTYATVLMRELMKSPLDHY</sequence>
<evidence type="ECO:0000256" key="1">
    <source>
        <dbReference type="ARBA" id="ARBA00007953"/>
    </source>
</evidence>
<dbReference type="Gene3D" id="3.30.2350.20">
    <property type="entry name" value="TruD, catalytic domain"/>
    <property type="match status" value="1"/>
</dbReference>
<protein>
    <recommendedName>
        <fullName evidence="3">Probable tRNA pseudouridine synthase D</fullName>
        <ecNumber evidence="3">5.4.99.27</ecNumber>
    </recommendedName>
    <alternativeName>
        <fullName evidence="3">tRNA pseudouridine(13) synthase</fullName>
    </alternativeName>
    <alternativeName>
        <fullName evidence="3">tRNA pseudouridylate synthase D</fullName>
    </alternativeName>
    <alternativeName>
        <fullName evidence="3">tRNA-uridine isomerase D</fullName>
    </alternativeName>
</protein>
<dbReference type="EC" id="5.4.99.27" evidence="3"/>
<dbReference type="GO" id="GO:0160150">
    <property type="term" value="F:tRNA pseudouridine(13) synthase activity"/>
    <property type="evidence" value="ECO:0007669"/>
    <property type="project" value="UniProtKB-EC"/>
</dbReference>
<dbReference type="Pfam" id="PF01142">
    <property type="entry name" value="TruD"/>
    <property type="match status" value="1"/>
</dbReference>
<comment type="catalytic activity">
    <reaction evidence="3">
        <text>uridine(13) in tRNA = pseudouridine(13) in tRNA</text>
        <dbReference type="Rhea" id="RHEA:42540"/>
        <dbReference type="Rhea" id="RHEA-COMP:10105"/>
        <dbReference type="Rhea" id="RHEA-COMP:10106"/>
        <dbReference type="ChEBI" id="CHEBI:65314"/>
        <dbReference type="ChEBI" id="CHEBI:65315"/>
        <dbReference type="EC" id="5.4.99.27"/>
    </reaction>
</comment>